<dbReference type="PANTHER" id="PTHR45287:SF2">
    <property type="entry name" value="A-TYPE INCLUSION PROTEIN, PUTATIVE-RELATED"/>
    <property type="match status" value="1"/>
</dbReference>
<feature type="coiled-coil region" evidence="1">
    <location>
        <begin position="420"/>
        <end position="454"/>
    </location>
</feature>
<dbReference type="OrthoDB" id="685795at2759"/>
<evidence type="ECO:0000313" key="3">
    <source>
        <dbReference type="Proteomes" id="UP000257109"/>
    </source>
</evidence>
<dbReference type="PANTHER" id="PTHR45287">
    <property type="entry name" value="OS03G0691500 PROTEIN"/>
    <property type="match status" value="1"/>
</dbReference>
<feature type="coiled-coil region" evidence="1">
    <location>
        <begin position="231"/>
        <end position="265"/>
    </location>
</feature>
<organism evidence="2 3">
    <name type="scientific">Mucuna pruriens</name>
    <name type="common">Velvet bean</name>
    <name type="synonym">Dolichos pruriens</name>
    <dbReference type="NCBI Taxonomy" id="157652"/>
    <lineage>
        <taxon>Eukaryota</taxon>
        <taxon>Viridiplantae</taxon>
        <taxon>Streptophyta</taxon>
        <taxon>Embryophyta</taxon>
        <taxon>Tracheophyta</taxon>
        <taxon>Spermatophyta</taxon>
        <taxon>Magnoliopsida</taxon>
        <taxon>eudicotyledons</taxon>
        <taxon>Gunneridae</taxon>
        <taxon>Pentapetalae</taxon>
        <taxon>rosids</taxon>
        <taxon>fabids</taxon>
        <taxon>Fabales</taxon>
        <taxon>Fabaceae</taxon>
        <taxon>Papilionoideae</taxon>
        <taxon>50 kb inversion clade</taxon>
        <taxon>NPAAA clade</taxon>
        <taxon>indigoferoid/millettioid clade</taxon>
        <taxon>Phaseoleae</taxon>
        <taxon>Mucuna</taxon>
    </lineage>
</organism>
<keyword evidence="3" id="KW-1185">Reference proteome</keyword>
<dbReference type="AlphaFoldDB" id="A0A371FTM4"/>
<name>A0A371FTM4_MUCPR</name>
<dbReference type="InterPro" id="IPR040262">
    <property type="entry name" value="At4g38062-like"/>
</dbReference>
<feature type="coiled-coil region" evidence="1">
    <location>
        <begin position="595"/>
        <end position="650"/>
    </location>
</feature>
<keyword evidence="1" id="KW-0175">Coiled coil</keyword>
<evidence type="ECO:0000313" key="2">
    <source>
        <dbReference type="EMBL" id="RDX81709.1"/>
    </source>
</evidence>
<protein>
    <submittedName>
        <fullName evidence="2">Uncharacterized protein</fullName>
    </submittedName>
</protein>
<feature type="coiled-coil region" evidence="1">
    <location>
        <begin position="169"/>
        <end position="203"/>
    </location>
</feature>
<gene>
    <name evidence="2" type="ORF">CR513_37580</name>
</gene>
<reference evidence="2" key="1">
    <citation type="submission" date="2018-05" db="EMBL/GenBank/DDBJ databases">
        <title>Draft genome of Mucuna pruriens seed.</title>
        <authorList>
            <person name="Nnadi N.E."/>
            <person name="Vos R."/>
            <person name="Hasami M.H."/>
            <person name="Devisetty U.K."/>
            <person name="Aguiy J.C."/>
        </authorList>
    </citation>
    <scope>NUCLEOTIDE SEQUENCE [LARGE SCALE GENOMIC DNA]</scope>
    <source>
        <strain evidence="2">JCA_2017</strain>
    </source>
</reference>
<dbReference type="STRING" id="157652.A0A371FTM4"/>
<proteinExistence type="predicted"/>
<feature type="non-terminal residue" evidence="2">
    <location>
        <position position="1"/>
    </location>
</feature>
<feature type="coiled-coil region" evidence="1">
    <location>
        <begin position="74"/>
        <end position="129"/>
    </location>
</feature>
<evidence type="ECO:0000256" key="1">
    <source>
        <dbReference type="SAM" id="Coils"/>
    </source>
</evidence>
<accession>A0A371FTM4</accession>
<sequence>MQRFWAKIRQPKKRIFGLGLGKTSIIQRLAQLLCSTFVIRIAVTCWKTGFLNVVYVKYQAMDVYEEPEEAKSEIEKLKVELRDKTNSLQNLKKSYAAQANQIQEAIFKVDKLNQELLQKADEINDTKQINEDLDGSLNSKESIIKHVSAANNKLGADCDGKFRKWVDERRGLVLALEEANEKVENQEQQLHVYRQEIESLKGCLSVSNNKCLEIEKIFETSKDLGETDNTFQKLVNENMKVEEQLKGKREQFKHLELAHEKLRDQFKVCKKKWELEKSTLLDEISSLQSVLDSHIRKSQDLQHQLQMCNQACELANELLHLPHNEHDRHKEMLEESTKCQLLKEKDLHMEIGLKEQLEEVYGALDRAKIELDERICERSGMEFELLIWKSFVERLRNGLEENLTIRKELENSLLAQVDYSESLKQERDSLFYKLEEKENRIDCLQQHVFLFEQEPKVKETEASVPASGEIAQSSETVEVRWLHIIEEKDKILEEFQKEVRRLEQDAFRREFESAMIASNMETTNELEKENPIQIIKGKNMRTDDLMQQVTSLEQKFTSFLTSISSQLAEKQAEIIHVEEACDEITAAEVLAALEIEEKKLMIMEFEDDIHDMEQKLKLQEENWRQSKQLALDIEEEMDAQQLKIKELIDQMENKLRGSDVFFQKRKIENRSLLENATRLSSERENMLGFVKMCECTTADTQLMDRLRSIVQSFENDCLGMDDDELFVKKNTIMHSPTGIKKLETFSDIRSPFKELNS</sequence>
<dbReference type="EMBL" id="QJKJ01007849">
    <property type="protein sequence ID" value="RDX81709.1"/>
    <property type="molecule type" value="Genomic_DNA"/>
</dbReference>
<dbReference type="Proteomes" id="UP000257109">
    <property type="component" value="Unassembled WGS sequence"/>
</dbReference>
<comment type="caution">
    <text evidence="2">The sequence shown here is derived from an EMBL/GenBank/DDBJ whole genome shotgun (WGS) entry which is preliminary data.</text>
</comment>